<sequence>MKALIISADNFEDTELLVPYYRLKEEGIVVDIASIRKGKIKGKHGYEVEANKSFKEINPGEYDILLLPGGKAPEVIRKEKEALDIARHFFDKNKPVAAICHGPQILISAGLLKGRHAACYRTVADELKASGAIYEDREVVVDGNLITSRQPLDLPAFLREIMRKLHDIIRHD</sequence>
<comment type="similarity">
    <text evidence="1">Belongs to the peptidase C56 family.</text>
</comment>
<evidence type="ECO:0000313" key="3">
    <source>
        <dbReference type="EMBL" id="GER92870.1"/>
    </source>
</evidence>
<dbReference type="SUPFAM" id="SSF52317">
    <property type="entry name" value="Class I glutamine amidotransferase-like"/>
    <property type="match status" value="1"/>
</dbReference>
<dbReference type="EMBL" id="BLAB01000001">
    <property type="protein sequence ID" value="GER92870.1"/>
    <property type="molecule type" value="Genomic_DNA"/>
</dbReference>
<dbReference type="GO" id="GO:0016740">
    <property type="term" value="F:transferase activity"/>
    <property type="evidence" value="ECO:0007669"/>
    <property type="project" value="UniProtKB-KW"/>
</dbReference>
<name>A0A5J4L214_9ZZZZ</name>
<protein>
    <submittedName>
        <fullName evidence="3">Type 1 glutamine amidotransferase</fullName>
    </submittedName>
</protein>
<gene>
    <name evidence="3" type="ORF">A45J_0601</name>
</gene>
<evidence type="ECO:0000259" key="2">
    <source>
        <dbReference type="Pfam" id="PF01965"/>
    </source>
</evidence>
<evidence type="ECO:0000256" key="1">
    <source>
        <dbReference type="ARBA" id="ARBA00008542"/>
    </source>
</evidence>
<keyword evidence="3" id="KW-0808">Transferase</keyword>
<reference evidence="3" key="1">
    <citation type="submission" date="2019-10" db="EMBL/GenBank/DDBJ databases">
        <title>Metagenomic sequencing of thiosulfate-disproportionating enrichment culture.</title>
        <authorList>
            <person name="Umezawa K."/>
            <person name="Kojima H."/>
            <person name="Fukui M."/>
        </authorList>
    </citation>
    <scope>NUCLEOTIDE SEQUENCE</scope>
    <source>
        <strain evidence="3">45J</strain>
    </source>
</reference>
<keyword evidence="3" id="KW-0315">Glutamine amidotransferase</keyword>
<dbReference type="PANTHER" id="PTHR42733">
    <property type="entry name" value="DJ-1 PROTEIN"/>
    <property type="match status" value="1"/>
</dbReference>
<dbReference type="InterPro" id="IPR006286">
    <property type="entry name" value="C56_PfpI-like"/>
</dbReference>
<dbReference type="InterPro" id="IPR029062">
    <property type="entry name" value="Class_I_gatase-like"/>
</dbReference>
<dbReference type="PANTHER" id="PTHR42733:SF2">
    <property type="entry name" value="DJ-1_THIJ_PFPI FAMILY PROTEIN"/>
    <property type="match status" value="1"/>
</dbReference>
<dbReference type="Pfam" id="PF01965">
    <property type="entry name" value="DJ-1_PfpI"/>
    <property type="match status" value="1"/>
</dbReference>
<dbReference type="InterPro" id="IPR002818">
    <property type="entry name" value="DJ-1/PfpI"/>
</dbReference>
<dbReference type="Gene3D" id="3.40.50.880">
    <property type="match status" value="1"/>
</dbReference>
<dbReference type="CDD" id="cd03134">
    <property type="entry name" value="GATase1_PfpI_like"/>
    <property type="match status" value="1"/>
</dbReference>
<accession>A0A5J4L214</accession>
<dbReference type="NCBIfam" id="TIGR01382">
    <property type="entry name" value="PfpI"/>
    <property type="match status" value="1"/>
</dbReference>
<comment type="caution">
    <text evidence="3">The sequence shown here is derived from an EMBL/GenBank/DDBJ whole genome shotgun (WGS) entry which is preliminary data.</text>
</comment>
<dbReference type="AlphaFoldDB" id="A0A5J4L214"/>
<dbReference type="PROSITE" id="PS51276">
    <property type="entry name" value="PEPTIDASE_C56_PFPI"/>
    <property type="match status" value="1"/>
</dbReference>
<proteinExistence type="inferred from homology"/>
<organism evidence="3">
    <name type="scientific">hot springs metagenome</name>
    <dbReference type="NCBI Taxonomy" id="433727"/>
    <lineage>
        <taxon>unclassified sequences</taxon>
        <taxon>metagenomes</taxon>
        <taxon>ecological metagenomes</taxon>
    </lineage>
</organism>
<feature type="domain" description="DJ-1/PfpI" evidence="2">
    <location>
        <begin position="1"/>
        <end position="163"/>
    </location>
</feature>